<gene>
    <name evidence="3" type="ORF">ATANTOWER_028997</name>
</gene>
<comment type="caution">
    <text evidence="3">The sequence shown here is derived from an EMBL/GenBank/DDBJ whole genome shotgun (WGS) entry which is preliminary data.</text>
</comment>
<feature type="chain" id="PRO_5046826967" evidence="2">
    <location>
        <begin position="26"/>
        <end position="86"/>
    </location>
</feature>
<keyword evidence="4" id="KW-1185">Reference proteome</keyword>
<name>A0ABU7AHC8_9TELE</name>
<evidence type="ECO:0000256" key="2">
    <source>
        <dbReference type="SAM" id="SignalP"/>
    </source>
</evidence>
<protein>
    <submittedName>
        <fullName evidence="3">Uncharacterized protein</fullName>
    </submittedName>
</protein>
<sequence>MAGRTGSWKTFQLLFIFSLLNITKGFEVKEDDWEELSPDIAALHRLKGLSEHMFHKQLNNSSDTRPFYAGRQVQTPSKQRERTANT</sequence>
<accession>A0ABU7AHC8</accession>
<feature type="region of interest" description="Disordered" evidence="1">
    <location>
        <begin position="58"/>
        <end position="86"/>
    </location>
</feature>
<dbReference type="EMBL" id="JAHUTI010017235">
    <property type="protein sequence ID" value="MED6237602.1"/>
    <property type="molecule type" value="Genomic_DNA"/>
</dbReference>
<feature type="signal peptide" evidence="2">
    <location>
        <begin position="1"/>
        <end position="25"/>
    </location>
</feature>
<dbReference type="Proteomes" id="UP001345963">
    <property type="component" value="Unassembled WGS sequence"/>
</dbReference>
<evidence type="ECO:0000313" key="4">
    <source>
        <dbReference type="Proteomes" id="UP001345963"/>
    </source>
</evidence>
<evidence type="ECO:0000313" key="3">
    <source>
        <dbReference type="EMBL" id="MED6237602.1"/>
    </source>
</evidence>
<proteinExistence type="predicted"/>
<reference evidence="3 4" key="1">
    <citation type="submission" date="2021-07" db="EMBL/GenBank/DDBJ databases">
        <authorList>
            <person name="Palmer J.M."/>
        </authorList>
    </citation>
    <scope>NUCLEOTIDE SEQUENCE [LARGE SCALE GENOMIC DNA]</scope>
    <source>
        <strain evidence="3 4">AT_MEX2019</strain>
        <tissue evidence="3">Muscle</tissue>
    </source>
</reference>
<keyword evidence="2" id="KW-0732">Signal</keyword>
<organism evidence="3 4">
    <name type="scientific">Ataeniobius toweri</name>
    <dbReference type="NCBI Taxonomy" id="208326"/>
    <lineage>
        <taxon>Eukaryota</taxon>
        <taxon>Metazoa</taxon>
        <taxon>Chordata</taxon>
        <taxon>Craniata</taxon>
        <taxon>Vertebrata</taxon>
        <taxon>Euteleostomi</taxon>
        <taxon>Actinopterygii</taxon>
        <taxon>Neopterygii</taxon>
        <taxon>Teleostei</taxon>
        <taxon>Neoteleostei</taxon>
        <taxon>Acanthomorphata</taxon>
        <taxon>Ovalentaria</taxon>
        <taxon>Atherinomorphae</taxon>
        <taxon>Cyprinodontiformes</taxon>
        <taxon>Goodeidae</taxon>
        <taxon>Ataeniobius</taxon>
    </lineage>
</organism>
<evidence type="ECO:0000256" key="1">
    <source>
        <dbReference type="SAM" id="MobiDB-lite"/>
    </source>
</evidence>